<feature type="repeat" description="WD" evidence="7">
    <location>
        <begin position="231"/>
        <end position="272"/>
    </location>
</feature>
<dbReference type="InterPro" id="IPR051973">
    <property type="entry name" value="tRNA_Anticodon_Mtase-Reg"/>
</dbReference>
<dbReference type="PANTHER" id="PTHR14344">
    <property type="entry name" value="WD REPEAT PROTEIN"/>
    <property type="match status" value="1"/>
</dbReference>
<keyword evidence="4" id="KW-0819">tRNA processing</keyword>
<evidence type="ECO:0000256" key="5">
    <source>
        <dbReference type="ARBA" id="ARBA00022737"/>
    </source>
</evidence>
<organism evidence="9 10">
    <name type="scientific">Microthlaspi erraticum</name>
    <dbReference type="NCBI Taxonomy" id="1685480"/>
    <lineage>
        <taxon>Eukaryota</taxon>
        <taxon>Viridiplantae</taxon>
        <taxon>Streptophyta</taxon>
        <taxon>Embryophyta</taxon>
        <taxon>Tracheophyta</taxon>
        <taxon>Spermatophyta</taxon>
        <taxon>Magnoliopsida</taxon>
        <taxon>eudicotyledons</taxon>
        <taxon>Gunneridae</taxon>
        <taxon>Pentapetalae</taxon>
        <taxon>rosids</taxon>
        <taxon>malvids</taxon>
        <taxon>Brassicales</taxon>
        <taxon>Brassicaceae</taxon>
        <taxon>Coluteocarpeae</taxon>
        <taxon>Microthlaspi</taxon>
    </lineage>
</organism>
<reference evidence="9" key="1">
    <citation type="submission" date="2020-01" db="EMBL/GenBank/DDBJ databases">
        <authorList>
            <person name="Mishra B."/>
        </authorList>
    </citation>
    <scope>NUCLEOTIDE SEQUENCE [LARGE SCALE GENOMIC DNA]</scope>
</reference>
<evidence type="ECO:0000256" key="1">
    <source>
        <dbReference type="ARBA" id="ARBA00004496"/>
    </source>
</evidence>
<evidence type="ECO:0000256" key="7">
    <source>
        <dbReference type="PROSITE-ProRule" id="PRU00221"/>
    </source>
</evidence>
<dbReference type="InterPro" id="IPR001680">
    <property type="entry name" value="WD40_rpt"/>
</dbReference>
<evidence type="ECO:0000256" key="8">
    <source>
        <dbReference type="SAM" id="MobiDB-lite"/>
    </source>
</evidence>
<dbReference type="InterPro" id="IPR015943">
    <property type="entry name" value="WD40/YVTN_repeat-like_dom_sf"/>
</dbReference>
<keyword evidence="2" id="KW-0963">Cytoplasm</keyword>
<dbReference type="SMART" id="SM00320">
    <property type="entry name" value="WD40"/>
    <property type="match status" value="10"/>
</dbReference>
<dbReference type="OrthoDB" id="5594999at2759"/>
<name>A0A6D2HCE0_9BRAS</name>
<evidence type="ECO:0000256" key="6">
    <source>
        <dbReference type="ARBA" id="ARBA00038255"/>
    </source>
</evidence>
<dbReference type="GO" id="GO:0030488">
    <property type="term" value="P:tRNA methylation"/>
    <property type="evidence" value="ECO:0007669"/>
    <property type="project" value="TreeGrafter"/>
</dbReference>
<evidence type="ECO:0000256" key="3">
    <source>
        <dbReference type="ARBA" id="ARBA00022574"/>
    </source>
</evidence>
<protein>
    <submittedName>
        <fullName evidence="9">Uncharacterized protein</fullName>
    </submittedName>
</protein>
<dbReference type="SUPFAM" id="SSF50978">
    <property type="entry name" value="WD40 repeat-like"/>
    <property type="match status" value="3"/>
</dbReference>
<comment type="similarity">
    <text evidence="6">Belongs to the WD repeat WDR6 family.</text>
</comment>
<sequence>MAEDNSRRKWSPHAGPYLGEVSSLAFLNLPQHVSTVPYLLAGSGSEILLYDLSSGELIRSFQVFEGVRVHGTVCSCSFVRSDDRYTYKLVIFGEKRVKIFSLIVELASSDGEISVNLEILDSLPRLSNWVFDVCFLQDSTGSSEEEDKLLAIGCSDNSLCIWDVKESRMAFEIQSPERCLLYTMRLWGNTISTLRIASGTIFNEIIVWRAAGVDGDNLDNGHYCASHMRRLIGHEGSIFRIVWSLDGSKLVSVSDDRSARIWEIDSQEVVGPVLFGHSVRVWDCCISDSLIVTAGEDCTCRVWGMDGTQLEVIKEHIGRGIWRCLYDPNSSLLVTAGFDSAIKVHQLHNCGSEILLDTVGVPYSQDKVESFSARLPNSTQQTGLMDSKSEYVRCLQFTQEDTMYVATNHGCLYHARLLSSGNVSWTELARIPEEGPIITMDVLPGGKVHKSSALDDWVALGDGKGNMTIVQVIGDMCNPLAGSYQSWKASPERQLLGTFWCKSLGYRFVCSCNPRGLLKLWRLSDPSDSATSSASETYDIALLAEFSSSFGMRIMCVDASVEDEVLVCGDLRGNITLFPLSKDMLNGACVSPELKIPSHKYFKAAHGISTISSLSVARLPSNKAEICSTGGDGCICYFEYDRERQTLEFMGLKQLKELSLVQSVCQGMHFSKDHPNNEYAAGFASTDFMLWNLTSETKVAQISCGGWRRPHSFYLGDIPDMQNCFAYVKDDVIHIRRHWVGAQKTKVFPLNLHTQFHGRELHSLCFVSADPNAGFESEERKISDRSSWIATGCEDGSVRLTRYASEVGNWSTSELLGEHVGGSAVRSVCCVSKMHMIGSDIPNLPDVHGQDSAVDDSESPCLLISVGAKRVVTSWLLRNGRQHKKGESSISDNGHNRASPEVSSVTFQWLATDMPTKSSRPCGKIEKFPKVEGVEEDITANVTKLGSNSNHERENYEDDWRYMAATAFLVKCVGSRLTICFIAVACSDATLTLRALVLPHRLWFDVASLVPLVSPVLSLQHAIVPLHPPHEGNNNTSSSDVYLLISGATDGSIAFWDVTTCVEAFVKQASSLHFEKFIDCQKRPRTGRGSQGGRKWKSLGANISKRAQAQDSNSNSVSEAAEEDPATSLELTNGVPQENDRDEDTDSPPETSEIKPSHVVKNAHQSGVNCLHVSRSISSPSYGSGLMFNVISGGDDQALHCLSFNILTPADKSEIMDQNQTPNYKIRLTDRGGIASAHSSAIKGVWMDANWVFSTGLDQRVRCWFLDEDGKLIEHAHIVISVPEPEALDAKAIDENRYQIAVAGRGIQMVEFSV</sequence>
<feature type="repeat" description="WD" evidence="7">
    <location>
        <begin position="1043"/>
        <end position="1060"/>
    </location>
</feature>
<evidence type="ECO:0000256" key="4">
    <source>
        <dbReference type="ARBA" id="ARBA00022694"/>
    </source>
</evidence>
<comment type="caution">
    <text evidence="9">The sequence shown here is derived from an EMBL/GenBank/DDBJ whole genome shotgun (WGS) entry which is preliminary data.</text>
</comment>
<dbReference type="Pfam" id="PF00400">
    <property type="entry name" value="WD40"/>
    <property type="match status" value="3"/>
</dbReference>
<keyword evidence="10" id="KW-1185">Reference proteome</keyword>
<proteinExistence type="inferred from homology"/>
<dbReference type="PROSITE" id="PS50082">
    <property type="entry name" value="WD_REPEATS_2"/>
    <property type="match status" value="2"/>
</dbReference>
<dbReference type="PANTHER" id="PTHR14344:SF3">
    <property type="entry name" value="WD REPEAT-CONTAINING PROTEIN 6"/>
    <property type="match status" value="1"/>
</dbReference>
<keyword evidence="3 7" id="KW-0853">WD repeat</keyword>
<dbReference type="Gene3D" id="2.130.10.10">
    <property type="entry name" value="YVTN repeat-like/Quinoprotein amine dehydrogenase"/>
    <property type="match status" value="4"/>
</dbReference>
<comment type="subcellular location">
    <subcellularLocation>
        <location evidence="1">Cytoplasm</location>
    </subcellularLocation>
</comment>
<dbReference type="PROSITE" id="PS00678">
    <property type="entry name" value="WD_REPEATS_1"/>
    <property type="match status" value="1"/>
</dbReference>
<feature type="region of interest" description="Disordered" evidence="8">
    <location>
        <begin position="1105"/>
        <end position="1161"/>
    </location>
</feature>
<dbReference type="InterPro" id="IPR019775">
    <property type="entry name" value="WD40_repeat_CS"/>
</dbReference>
<dbReference type="Proteomes" id="UP000467841">
    <property type="component" value="Unassembled WGS sequence"/>
</dbReference>
<evidence type="ECO:0000313" key="9">
    <source>
        <dbReference type="EMBL" id="CAA7013084.1"/>
    </source>
</evidence>
<dbReference type="EMBL" id="CACVBM020000022">
    <property type="protein sequence ID" value="CAA7013084.1"/>
    <property type="molecule type" value="Genomic_DNA"/>
</dbReference>
<evidence type="ECO:0000256" key="2">
    <source>
        <dbReference type="ARBA" id="ARBA00022490"/>
    </source>
</evidence>
<dbReference type="InterPro" id="IPR036322">
    <property type="entry name" value="WD40_repeat_dom_sf"/>
</dbReference>
<dbReference type="PROSITE" id="PS50294">
    <property type="entry name" value="WD_REPEATS_REGION"/>
    <property type="match status" value="1"/>
</dbReference>
<accession>A0A6D2HCE0</accession>
<gene>
    <name evidence="9" type="ORF">MERR_LOCUS318</name>
</gene>
<dbReference type="GO" id="GO:0005737">
    <property type="term" value="C:cytoplasm"/>
    <property type="evidence" value="ECO:0007669"/>
    <property type="project" value="UniProtKB-SubCell"/>
</dbReference>
<keyword evidence="5" id="KW-0677">Repeat</keyword>
<evidence type="ECO:0000313" key="10">
    <source>
        <dbReference type="Proteomes" id="UP000467841"/>
    </source>
</evidence>